<comment type="caution">
    <text evidence="1">The sequence shown here is derived from an EMBL/GenBank/DDBJ whole genome shotgun (WGS) entry which is preliminary data.</text>
</comment>
<gene>
    <name evidence="1" type="ORF">ACAOBT_LOCUS14873</name>
</gene>
<accession>A0A9P0PFN7</accession>
<dbReference type="AlphaFoldDB" id="A0A9P0PFN7"/>
<dbReference type="PANTHER" id="PTHR47326">
    <property type="entry name" value="TRANSPOSABLE ELEMENT TC3 TRANSPOSASE-LIKE PROTEIN"/>
    <property type="match status" value="1"/>
</dbReference>
<keyword evidence="2" id="KW-1185">Reference proteome</keyword>
<dbReference type="Proteomes" id="UP001152888">
    <property type="component" value="Unassembled WGS sequence"/>
</dbReference>
<evidence type="ECO:0000313" key="2">
    <source>
        <dbReference type="Proteomes" id="UP001152888"/>
    </source>
</evidence>
<dbReference type="Gene3D" id="3.30.420.10">
    <property type="entry name" value="Ribonuclease H-like superfamily/Ribonuclease H"/>
    <property type="match status" value="1"/>
</dbReference>
<reference evidence="1" key="1">
    <citation type="submission" date="2022-03" db="EMBL/GenBank/DDBJ databases">
        <authorList>
            <person name="Sayadi A."/>
        </authorList>
    </citation>
    <scope>NUCLEOTIDE SEQUENCE</scope>
</reference>
<name>A0A9P0PFN7_ACAOB</name>
<organism evidence="1 2">
    <name type="scientific">Acanthoscelides obtectus</name>
    <name type="common">Bean weevil</name>
    <name type="synonym">Bruchus obtectus</name>
    <dbReference type="NCBI Taxonomy" id="200917"/>
    <lineage>
        <taxon>Eukaryota</taxon>
        <taxon>Metazoa</taxon>
        <taxon>Ecdysozoa</taxon>
        <taxon>Arthropoda</taxon>
        <taxon>Hexapoda</taxon>
        <taxon>Insecta</taxon>
        <taxon>Pterygota</taxon>
        <taxon>Neoptera</taxon>
        <taxon>Endopterygota</taxon>
        <taxon>Coleoptera</taxon>
        <taxon>Polyphaga</taxon>
        <taxon>Cucujiformia</taxon>
        <taxon>Chrysomeloidea</taxon>
        <taxon>Chrysomelidae</taxon>
        <taxon>Bruchinae</taxon>
        <taxon>Bruchini</taxon>
        <taxon>Acanthoscelides</taxon>
    </lineage>
</organism>
<dbReference type="InterPro" id="IPR036397">
    <property type="entry name" value="RNaseH_sf"/>
</dbReference>
<evidence type="ECO:0008006" key="3">
    <source>
        <dbReference type="Google" id="ProtNLM"/>
    </source>
</evidence>
<dbReference type="PANTHER" id="PTHR47326:SF1">
    <property type="entry name" value="HTH PSQ-TYPE DOMAIN-CONTAINING PROTEIN"/>
    <property type="match status" value="1"/>
</dbReference>
<sequence>MEVFSACRAQEGHWEIIVFILLQMFGNNPQISIRHVSEIMDIPRSIIGRMTRMKGLHPYHFKRVQHLTEADFLPRIEFCQWILANENTIPRILWSDDSIFTRNGAFNLHNMHHWSDENPKVVHRTNFQHRFSLNLWAGVIGPIVLPHRLNSEVYLNFLQNELMDIIPLDVRQQFQGILCLNLNTFRKY</sequence>
<dbReference type="GO" id="GO:0003676">
    <property type="term" value="F:nucleic acid binding"/>
    <property type="evidence" value="ECO:0007669"/>
    <property type="project" value="InterPro"/>
</dbReference>
<protein>
    <recommendedName>
        <fullName evidence="3">Transposase</fullName>
    </recommendedName>
</protein>
<proteinExistence type="predicted"/>
<evidence type="ECO:0000313" key="1">
    <source>
        <dbReference type="EMBL" id="CAH1982182.1"/>
    </source>
</evidence>
<dbReference type="OrthoDB" id="6622349at2759"/>
<dbReference type="EMBL" id="CAKOFQ010006917">
    <property type="protein sequence ID" value="CAH1982182.1"/>
    <property type="molecule type" value="Genomic_DNA"/>
</dbReference>